<proteinExistence type="predicted"/>
<protein>
    <submittedName>
        <fullName evidence="1">Uncharacterized protein</fullName>
    </submittedName>
</protein>
<gene>
    <name evidence="1" type="ORF">HNP86_001895</name>
</gene>
<comment type="caution">
    <text evidence="1">The sequence shown here is derived from an EMBL/GenBank/DDBJ whole genome shotgun (WGS) entry which is preliminary data.</text>
</comment>
<organism evidence="1 2">
    <name type="scientific">Methanococcus maripaludis</name>
    <name type="common">Methanococcus deltae</name>
    <dbReference type="NCBI Taxonomy" id="39152"/>
    <lineage>
        <taxon>Archaea</taxon>
        <taxon>Methanobacteriati</taxon>
        <taxon>Methanobacteriota</taxon>
        <taxon>Methanomada group</taxon>
        <taxon>Methanococci</taxon>
        <taxon>Methanococcales</taxon>
        <taxon>Methanococcaceae</taxon>
        <taxon>Methanococcus</taxon>
    </lineage>
</organism>
<dbReference type="RefSeq" id="WP_181501558.1">
    <property type="nucleotide sequence ID" value="NZ_JACDUH010000003.1"/>
</dbReference>
<evidence type="ECO:0000313" key="2">
    <source>
        <dbReference type="Proteomes" id="UP000564425"/>
    </source>
</evidence>
<dbReference type="AlphaFoldDB" id="A0A7J9P133"/>
<dbReference type="Proteomes" id="UP000564425">
    <property type="component" value="Unassembled WGS sequence"/>
</dbReference>
<accession>A0A7J9P133</accession>
<evidence type="ECO:0000313" key="1">
    <source>
        <dbReference type="EMBL" id="MBA2851736.1"/>
    </source>
</evidence>
<sequence length="133" mass="15469">MINNEIYILDATTDRTGITVIEDNLTYNALLKYFINSEQFLTELLTVTCVNSDFVITDTENPDLIDVTSDVNELLLRMNLVETDWYVYSNSMTFREGDVVSVLKALVHCTYLYYIYGYMTTLDENKTYMICKM</sequence>
<reference evidence="1 2" key="1">
    <citation type="submission" date="2020-07" db="EMBL/GenBank/DDBJ databases">
        <title>Genomic Encyclopedia of Type Strains, Phase IV (KMG-V): Genome sequencing to study the core and pangenomes of soil and plant-associated prokaryotes.</title>
        <authorList>
            <person name="Whitman W."/>
        </authorList>
    </citation>
    <scope>NUCLEOTIDE SEQUENCE [LARGE SCALE GENOMIC DNA]</scope>
    <source>
        <strain evidence="1 2">A1</strain>
    </source>
</reference>
<dbReference type="EMBL" id="JACDUH010000003">
    <property type="protein sequence ID" value="MBA2851736.1"/>
    <property type="molecule type" value="Genomic_DNA"/>
</dbReference>
<name>A0A7J9P133_METMI</name>